<feature type="region of interest" description="Disordered" evidence="1">
    <location>
        <begin position="215"/>
        <end position="263"/>
    </location>
</feature>
<dbReference type="Proteomes" id="UP000749559">
    <property type="component" value="Unassembled WGS sequence"/>
</dbReference>
<feature type="compositionally biased region" description="Basic and acidic residues" evidence="1">
    <location>
        <begin position="93"/>
        <end position="105"/>
    </location>
</feature>
<evidence type="ECO:0000313" key="2">
    <source>
        <dbReference type="EMBL" id="CAH1799575.1"/>
    </source>
</evidence>
<feature type="compositionally biased region" description="Basic and acidic residues" evidence="1">
    <location>
        <begin position="235"/>
        <end position="255"/>
    </location>
</feature>
<proteinExistence type="predicted"/>
<reference evidence="2" key="1">
    <citation type="submission" date="2022-03" db="EMBL/GenBank/DDBJ databases">
        <authorList>
            <person name="Martin C."/>
        </authorList>
    </citation>
    <scope>NUCLEOTIDE SEQUENCE</scope>
</reference>
<dbReference type="EMBL" id="CAIIXF020000011">
    <property type="protein sequence ID" value="CAH1799575.1"/>
    <property type="molecule type" value="Genomic_DNA"/>
</dbReference>
<evidence type="ECO:0000313" key="3">
    <source>
        <dbReference type="Proteomes" id="UP000749559"/>
    </source>
</evidence>
<comment type="caution">
    <text evidence="2">The sequence shown here is derived from an EMBL/GenBank/DDBJ whole genome shotgun (WGS) entry which is preliminary data.</text>
</comment>
<feature type="region of interest" description="Disordered" evidence="1">
    <location>
        <begin position="120"/>
        <end position="148"/>
    </location>
</feature>
<name>A0A8J1TB82_OWEFU</name>
<keyword evidence="3" id="KW-1185">Reference proteome</keyword>
<dbReference type="AlphaFoldDB" id="A0A8J1TB82"/>
<sequence>MSFTVRKGGGGRATVYGTSDKFLNAKIKNRTLDAKLVEHERQIDKRKENELRILKHEQEVIAEDLSKTRNALNRYTRAGLNHSRLFNPKSPKTHNDRSKTHPQEKDAVDEALQLLAYKTRRRSSSAGAADMPTKRPLQASDPIKSDIKTPDFELDGAISKLAYKSHRRSSSVGDINVSVLTTNASTTEEPRRVEEEEDLLESTFDSLLKRASYRSRRRTSSAGAADMIRPNLAKSGKDHREISQFNESKSRKETSENENAEDVMDATEELERFQKLRCCLRRKSKSLNDISILGLRNHQKADTGNDVRDMTDGLDQLLNEVKGRVKKYQQCYKERFGVMSPIQAFHEENSDIQSENGDTI</sequence>
<accession>A0A8J1TB82</accession>
<evidence type="ECO:0000256" key="1">
    <source>
        <dbReference type="SAM" id="MobiDB-lite"/>
    </source>
</evidence>
<organism evidence="2 3">
    <name type="scientific">Owenia fusiformis</name>
    <name type="common">Polychaete worm</name>
    <dbReference type="NCBI Taxonomy" id="6347"/>
    <lineage>
        <taxon>Eukaryota</taxon>
        <taxon>Metazoa</taxon>
        <taxon>Spiralia</taxon>
        <taxon>Lophotrochozoa</taxon>
        <taxon>Annelida</taxon>
        <taxon>Polychaeta</taxon>
        <taxon>Sedentaria</taxon>
        <taxon>Canalipalpata</taxon>
        <taxon>Sabellida</taxon>
        <taxon>Oweniida</taxon>
        <taxon>Oweniidae</taxon>
        <taxon>Owenia</taxon>
    </lineage>
</organism>
<protein>
    <submittedName>
        <fullName evidence="2">Uncharacterized protein</fullName>
    </submittedName>
</protein>
<gene>
    <name evidence="2" type="ORF">OFUS_LOCUS23571</name>
</gene>
<feature type="region of interest" description="Disordered" evidence="1">
    <location>
        <begin position="82"/>
        <end position="105"/>
    </location>
</feature>